<accession>F0SIR8</accession>
<dbReference type="eggNOG" id="COG0551">
    <property type="taxonomic scope" value="Bacteria"/>
</dbReference>
<dbReference type="Pfam" id="PF01396">
    <property type="entry name" value="Zn_ribbon_Top1"/>
    <property type="match status" value="1"/>
</dbReference>
<dbReference type="Proteomes" id="UP000006860">
    <property type="component" value="Chromosome"/>
</dbReference>
<dbReference type="GO" id="GO:0003916">
    <property type="term" value="F:DNA topoisomerase activity"/>
    <property type="evidence" value="ECO:0007669"/>
    <property type="project" value="InterPro"/>
</dbReference>
<keyword evidence="4" id="KW-1185">Reference proteome</keyword>
<dbReference type="GO" id="GO:0005694">
    <property type="term" value="C:chromosome"/>
    <property type="evidence" value="ECO:0007669"/>
    <property type="project" value="InterPro"/>
</dbReference>
<dbReference type="KEGG" id="pbs:Plabr_3145"/>
<name>F0SIR8_RUBBR</name>
<feature type="domain" description="DNA topoisomerase type IA zn finger" evidence="1">
    <location>
        <begin position="181"/>
        <end position="218"/>
    </location>
</feature>
<dbReference type="STRING" id="756272.Plabr_3145"/>
<sequence>MSKSEPKGCLAGLFSLLGIQLSSSESRKALPFKLRDDFLSNAELSFYRVLSQVVEGDKVIFTKVNLADLFFVVRPKENPGYRNKIDRKHVDFLICSARDARPCYAVELDDSSHARPDRVERDAFVDAVFQTAGLPLVRVKAARNYDLRELQRLLVSAARQPDAPNALPAKSTEVSGEPPRCPKCGVFMTERTSKRGANRGAAFWGCVNYPRCREVKKIT</sequence>
<dbReference type="HOGENOM" id="CLU_082936_0_0_0"/>
<evidence type="ECO:0000259" key="1">
    <source>
        <dbReference type="Pfam" id="PF01396"/>
    </source>
</evidence>
<reference evidence="4" key="1">
    <citation type="submission" date="2011-02" db="EMBL/GenBank/DDBJ databases">
        <title>The complete genome of Planctomyces brasiliensis DSM 5305.</title>
        <authorList>
            <person name="Lucas S."/>
            <person name="Copeland A."/>
            <person name="Lapidus A."/>
            <person name="Bruce D."/>
            <person name="Goodwin L."/>
            <person name="Pitluck S."/>
            <person name="Kyrpides N."/>
            <person name="Mavromatis K."/>
            <person name="Pagani I."/>
            <person name="Ivanova N."/>
            <person name="Ovchinnikova G."/>
            <person name="Lu M."/>
            <person name="Detter J.C."/>
            <person name="Han C."/>
            <person name="Land M."/>
            <person name="Hauser L."/>
            <person name="Markowitz V."/>
            <person name="Cheng J.-F."/>
            <person name="Hugenholtz P."/>
            <person name="Woyke T."/>
            <person name="Wu D."/>
            <person name="Tindall B."/>
            <person name="Pomrenke H.G."/>
            <person name="Brambilla E."/>
            <person name="Klenk H.-P."/>
            <person name="Eisen J.A."/>
        </authorList>
    </citation>
    <scope>NUCLEOTIDE SEQUENCE [LARGE SCALE GENOMIC DNA]</scope>
    <source>
        <strain evidence="4">ATCC 49424 / DSM 5305 / JCM 21570 / NBRC 103401 / IFAM 1448</strain>
    </source>
</reference>
<dbReference type="OrthoDB" id="9813328at2"/>
<protein>
    <submittedName>
        <fullName evidence="3">DNA topoisomerase type IA zn finger domain protein</fullName>
    </submittedName>
</protein>
<dbReference type="GO" id="GO:0006265">
    <property type="term" value="P:DNA topological change"/>
    <property type="evidence" value="ECO:0007669"/>
    <property type="project" value="InterPro"/>
</dbReference>
<dbReference type="InterPro" id="IPR013498">
    <property type="entry name" value="Topo_IA_Znf"/>
</dbReference>
<gene>
    <name evidence="3" type="ordered locus">Plabr_3145</name>
</gene>
<dbReference type="Gene3D" id="3.30.65.10">
    <property type="entry name" value="Bacterial Topoisomerase I, domain 1"/>
    <property type="match status" value="1"/>
</dbReference>
<dbReference type="SUPFAM" id="SSF57783">
    <property type="entry name" value="Zinc beta-ribbon"/>
    <property type="match status" value="1"/>
</dbReference>
<feature type="domain" description="DUF2726" evidence="2">
    <location>
        <begin position="38"/>
        <end position="154"/>
    </location>
</feature>
<dbReference type="InterPro" id="IPR024402">
    <property type="entry name" value="DUF2726"/>
</dbReference>
<dbReference type="InterPro" id="IPR014538">
    <property type="entry name" value="UCP028063_topo_Znf"/>
</dbReference>
<dbReference type="Pfam" id="PF10881">
    <property type="entry name" value="DUF2726"/>
    <property type="match status" value="1"/>
</dbReference>
<evidence type="ECO:0000259" key="2">
    <source>
        <dbReference type="Pfam" id="PF10881"/>
    </source>
</evidence>
<dbReference type="RefSeq" id="WP_013629463.1">
    <property type="nucleotide sequence ID" value="NC_015174.1"/>
</dbReference>
<proteinExistence type="predicted"/>
<dbReference type="AlphaFoldDB" id="F0SIR8"/>
<organism evidence="3 4">
    <name type="scientific">Rubinisphaera brasiliensis (strain ATCC 49424 / DSM 5305 / JCM 21570 / IAM 15109 / NBRC 103401 / IFAM 1448)</name>
    <name type="common">Planctomyces brasiliensis</name>
    <dbReference type="NCBI Taxonomy" id="756272"/>
    <lineage>
        <taxon>Bacteria</taxon>
        <taxon>Pseudomonadati</taxon>
        <taxon>Planctomycetota</taxon>
        <taxon>Planctomycetia</taxon>
        <taxon>Planctomycetales</taxon>
        <taxon>Planctomycetaceae</taxon>
        <taxon>Rubinisphaera</taxon>
    </lineage>
</organism>
<dbReference type="EMBL" id="CP002546">
    <property type="protein sequence ID" value="ADY60742.1"/>
    <property type="molecule type" value="Genomic_DNA"/>
</dbReference>
<evidence type="ECO:0000313" key="4">
    <source>
        <dbReference type="Proteomes" id="UP000006860"/>
    </source>
</evidence>
<dbReference type="GO" id="GO:0003677">
    <property type="term" value="F:DNA binding"/>
    <property type="evidence" value="ECO:0007669"/>
    <property type="project" value="InterPro"/>
</dbReference>
<evidence type="ECO:0000313" key="3">
    <source>
        <dbReference type="EMBL" id="ADY60742.1"/>
    </source>
</evidence>
<dbReference type="PIRSF" id="PIRSF028063">
    <property type="entry name" value="UCP028063"/>
    <property type="match status" value="1"/>
</dbReference>